<evidence type="ECO:0000256" key="2">
    <source>
        <dbReference type="ARBA" id="ARBA00022723"/>
    </source>
</evidence>
<dbReference type="GO" id="GO:0008270">
    <property type="term" value="F:zinc ion binding"/>
    <property type="evidence" value="ECO:0007669"/>
    <property type="project" value="InterPro"/>
</dbReference>
<accession>A0A397HF69</accession>
<dbReference type="Gene3D" id="4.10.240.10">
    <property type="entry name" value="Zn(2)-C6 fungal-type DNA-binding domain"/>
    <property type="match status" value="1"/>
</dbReference>
<sequence>MKVATSCSQCRAAKRKCTAGPVPHSACMPCLQRRQDCSLSARSDSTYPKSLAPAVSVPFNHRDISTTDDRADVEDDVRDQLVDLYLKLIHDKPHTLFHPSSLKTRIRNGSLPRSILFSILTLAARFVSHPDIRQRVQAFFEAAKNSVKKAIDEVSLDNIHATILIGNICGAEGDPNGESLFFGIAFRMAQILRLPEPAPEDDAISQEIKLRTWWSLYMIDQWSSAGLDIPRQIHDSGRYRLPMPEVEFWNLTGGQSIAIDRQNFQPGLWGYMVILAKVFGGIQQLHRQLTDGALTDVDAELKTRQLASELEAFTRSLPPDLTLTPENLHRHAMLGLGQSFVALHLGYHHYSTLLYFQYLDVHLARIPNQTLFAARCKHHAAALSDLLRTASECPGCDAVYFIVAHMTVISSSALLHTLLFGEPDELPDTKRRLFYNFQVLLKLKEYWSDVEMMVCMRSIDRVYTVDKWIVKFLLQHALPIEGDQRLPVTPGLAERDRYAEDALAILRSAGFD</sequence>
<dbReference type="SMART" id="SM00066">
    <property type="entry name" value="GAL4"/>
    <property type="match status" value="1"/>
</dbReference>
<keyword evidence="6" id="KW-0539">Nucleus</keyword>
<dbReference type="OrthoDB" id="1924787at2759"/>
<dbReference type="GO" id="GO:0006351">
    <property type="term" value="P:DNA-templated transcription"/>
    <property type="evidence" value="ECO:0007669"/>
    <property type="project" value="InterPro"/>
</dbReference>
<keyword evidence="2" id="KW-0479">Metal-binding</keyword>
<evidence type="ECO:0000259" key="7">
    <source>
        <dbReference type="PROSITE" id="PS50048"/>
    </source>
</evidence>
<reference evidence="8" key="1">
    <citation type="submission" date="2018-08" db="EMBL/GenBank/DDBJ databases">
        <title>Draft genome sequence of azole-resistant Aspergillus thermomutatus (Neosartorya pseudofischeri) strain HMR AF 39, isolated from a human nasal aspirate.</title>
        <authorList>
            <person name="Parent-Michaud M."/>
            <person name="Dufresne P.J."/>
            <person name="Fournier E."/>
            <person name="Martineau C."/>
            <person name="Moreira S."/>
            <person name="Perkins V."/>
            <person name="De Repentigny L."/>
            <person name="Dufresne S.F."/>
        </authorList>
    </citation>
    <scope>NUCLEOTIDE SEQUENCE [LARGE SCALE GENOMIC DNA]</scope>
    <source>
        <strain evidence="8">HMR AF 39</strain>
    </source>
</reference>
<dbReference type="Proteomes" id="UP000215305">
    <property type="component" value="Unassembled WGS sequence"/>
</dbReference>
<dbReference type="GO" id="GO:0005634">
    <property type="term" value="C:nucleus"/>
    <property type="evidence" value="ECO:0007669"/>
    <property type="project" value="UniProtKB-SubCell"/>
</dbReference>
<dbReference type="SUPFAM" id="SSF57701">
    <property type="entry name" value="Zn2/Cys6 DNA-binding domain"/>
    <property type="match status" value="1"/>
</dbReference>
<dbReference type="CDD" id="cd12148">
    <property type="entry name" value="fungal_TF_MHR"/>
    <property type="match status" value="1"/>
</dbReference>
<dbReference type="GO" id="GO:0003677">
    <property type="term" value="F:DNA binding"/>
    <property type="evidence" value="ECO:0007669"/>
    <property type="project" value="UniProtKB-KW"/>
</dbReference>
<dbReference type="Pfam" id="PF04082">
    <property type="entry name" value="Fungal_trans"/>
    <property type="match status" value="1"/>
</dbReference>
<dbReference type="InterPro" id="IPR050815">
    <property type="entry name" value="TF_fung"/>
</dbReference>
<dbReference type="RefSeq" id="XP_026616492.1">
    <property type="nucleotide sequence ID" value="XM_026756941.1"/>
</dbReference>
<dbReference type="InterPro" id="IPR036864">
    <property type="entry name" value="Zn2-C6_fun-type_DNA-bd_sf"/>
</dbReference>
<evidence type="ECO:0000256" key="6">
    <source>
        <dbReference type="ARBA" id="ARBA00023242"/>
    </source>
</evidence>
<evidence type="ECO:0000313" key="8">
    <source>
        <dbReference type="EMBL" id="RHZ61791.1"/>
    </source>
</evidence>
<dbReference type="GO" id="GO:0000981">
    <property type="term" value="F:DNA-binding transcription factor activity, RNA polymerase II-specific"/>
    <property type="evidence" value="ECO:0007669"/>
    <property type="project" value="InterPro"/>
</dbReference>
<dbReference type="CDD" id="cd00067">
    <property type="entry name" value="GAL4"/>
    <property type="match status" value="1"/>
</dbReference>
<keyword evidence="4" id="KW-0238">DNA-binding</keyword>
<dbReference type="InterPro" id="IPR007219">
    <property type="entry name" value="XnlR_reg_dom"/>
</dbReference>
<keyword evidence="3" id="KW-0805">Transcription regulation</keyword>
<dbReference type="GeneID" id="38125296"/>
<proteinExistence type="predicted"/>
<organism evidence="8 9">
    <name type="scientific">Aspergillus thermomutatus</name>
    <name type="common">Neosartorya pseudofischeri</name>
    <dbReference type="NCBI Taxonomy" id="41047"/>
    <lineage>
        <taxon>Eukaryota</taxon>
        <taxon>Fungi</taxon>
        <taxon>Dikarya</taxon>
        <taxon>Ascomycota</taxon>
        <taxon>Pezizomycotina</taxon>
        <taxon>Eurotiomycetes</taxon>
        <taxon>Eurotiomycetidae</taxon>
        <taxon>Eurotiales</taxon>
        <taxon>Aspergillaceae</taxon>
        <taxon>Aspergillus</taxon>
        <taxon>Aspergillus subgen. Fumigati</taxon>
    </lineage>
</organism>
<dbReference type="PANTHER" id="PTHR47338">
    <property type="entry name" value="ZN(II)2CYS6 TRANSCRIPTION FACTOR (EUROFUNG)-RELATED"/>
    <property type="match status" value="1"/>
</dbReference>
<comment type="caution">
    <text evidence="8">The sequence shown here is derived from an EMBL/GenBank/DDBJ whole genome shotgun (WGS) entry which is preliminary data.</text>
</comment>
<protein>
    <recommendedName>
        <fullName evidence="7">Zn(2)-C6 fungal-type domain-containing protein</fullName>
    </recommendedName>
</protein>
<evidence type="ECO:0000256" key="1">
    <source>
        <dbReference type="ARBA" id="ARBA00004123"/>
    </source>
</evidence>
<dbReference type="STRING" id="41047.A0A397HF69"/>
<dbReference type="PROSITE" id="PS00463">
    <property type="entry name" value="ZN2_CY6_FUNGAL_1"/>
    <property type="match status" value="1"/>
</dbReference>
<dbReference type="PROSITE" id="PS50048">
    <property type="entry name" value="ZN2_CY6_FUNGAL_2"/>
    <property type="match status" value="1"/>
</dbReference>
<dbReference type="AlphaFoldDB" id="A0A397HF69"/>
<dbReference type="SMART" id="SM00906">
    <property type="entry name" value="Fungal_trans"/>
    <property type="match status" value="1"/>
</dbReference>
<keyword evidence="5" id="KW-0804">Transcription</keyword>
<gene>
    <name evidence="8" type="ORF">CDV56_103322</name>
</gene>
<keyword evidence="9" id="KW-1185">Reference proteome</keyword>
<dbReference type="EMBL" id="NKHU02000042">
    <property type="protein sequence ID" value="RHZ61791.1"/>
    <property type="molecule type" value="Genomic_DNA"/>
</dbReference>
<evidence type="ECO:0000313" key="9">
    <source>
        <dbReference type="Proteomes" id="UP000215305"/>
    </source>
</evidence>
<evidence type="ECO:0000256" key="5">
    <source>
        <dbReference type="ARBA" id="ARBA00023163"/>
    </source>
</evidence>
<name>A0A397HF69_ASPTH</name>
<dbReference type="PANTHER" id="PTHR47338:SF16">
    <property type="entry name" value="TRANSCRIPTION FACTOR, PUTATIVE (AFU_ORTHOLOGUE AFUA_2G09360)-RELATED"/>
    <property type="match status" value="1"/>
</dbReference>
<evidence type="ECO:0000256" key="4">
    <source>
        <dbReference type="ARBA" id="ARBA00023125"/>
    </source>
</evidence>
<feature type="domain" description="Zn(2)-C6 fungal-type" evidence="7">
    <location>
        <begin position="6"/>
        <end position="39"/>
    </location>
</feature>
<evidence type="ECO:0000256" key="3">
    <source>
        <dbReference type="ARBA" id="ARBA00023015"/>
    </source>
</evidence>
<dbReference type="VEuPathDB" id="FungiDB:CDV56_103322"/>
<dbReference type="InterPro" id="IPR001138">
    <property type="entry name" value="Zn2Cys6_DnaBD"/>
</dbReference>
<comment type="subcellular location">
    <subcellularLocation>
        <location evidence="1">Nucleus</location>
    </subcellularLocation>
</comment>